<evidence type="ECO:0008006" key="3">
    <source>
        <dbReference type="Google" id="ProtNLM"/>
    </source>
</evidence>
<dbReference type="STRING" id="1114924.SAMN05216258_11450"/>
<protein>
    <recommendedName>
        <fullName evidence="3">DUF465 domain-containing protein</fullName>
    </recommendedName>
</protein>
<dbReference type="InterPro" id="IPR038444">
    <property type="entry name" value="DUF465_sf"/>
</dbReference>
<sequence>MSHVPHELSEALPDLASRLAERRREDPRLARLSDDYHVLNREIHRAETNVQPMEDLALEALKKKRLALLDEIRGMLAA</sequence>
<name>A0A1I3NTD6_9RHOB</name>
<keyword evidence="2" id="KW-1185">Reference proteome</keyword>
<evidence type="ECO:0000313" key="1">
    <source>
        <dbReference type="EMBL" id="SFJ11996.1"/>
    </source>
</evidence>
<dbReference type="InterPro" id="IPR007420">
    <property type="entry name" value="DUF465"/>
</dbReference>
<dbReference type="RefSeq" id="WP_092865172.1">
    <property type="nucleotide sequence ID" value="NZ_FOQH01000014.1"/>
</dbReference>
<proteinExistence type="predicted"/>
<dbReference type="EMBL" id="FOQH01000014">
    <property type="protein sequence ID" value="SFJ11996.1"/>
    <property type="molecule type" value="Genomic_DNA"/>
</dbReference>
<gene>
    <name evidence="1" type="ORF">SAMN05216258_11450</name>
</gene>
<reference evidence="1 2" key="1">
    <citation type="submission" date="2016-10" db="EMBL/GenBank/DDBJ databases">
        <authorList>
            <person name="de Groot N.N."/>
        </authorList>
    </citation>
    <scope>NUCLEOTIDE SEQUENCE [LARGE SCALE GENOMIC DNA]</scope>
    <source>
        <strain evidence="1 2">CGMCC 1.11030</strain>
    </source>
</reference>
<dbReference type="AlphaFoldDB" id="A0A1I3NTD6"/>
<organism evidence="1 2">
    <name type="scientific">Albimonas pacifica</name>
    <dbReference type="NCBI Taxonomy" id="1114924"/>
    <lineage>
        <taxon>Bacteria</taxon>
        <taxon>Pseudomonadati</taxon>
        <taxon>Pseudomonadota</taxon>
        <taxon>Alphaproteobacteria</taxon>
        <taxon>Rhodobacterales</taxon>
        <taxon>Paracoccaceae</taxon>
        <taxon>Albimonas</taxon>
    </lineage>
</organism>
<dbReference type="Proteomes" id="UP000199377">
    <property type="component" value="Unassembled WGS sequence"/>
</dbReference>
<dbReference type="Gene3D" id="6.10.280.50">
    <property type="match status" value="1"/>
</dbReference>
<dbReference type="Pfam" id="PF04325">
    <property type="entry name" value="DUF465"/>
    <property type="match status" value="1"/>
</dbReference>
<dbReference type="OrthoDB" id="1263265at2"/>
<accession>A0A1I3NTD6</accession>
<evidence type="ECO:0000313" key="2">
    <source>
        <dbReference type="Proteomes" id="UP000199377"/>
    </source>
</evidence>